<protein>
    <submittedName>
        <fullName evidence="2">Uncharacterized protein</fullName>
    </submittedName>
</protein>
<proteinExistence type="predicted"/>
<evidence type="ECO:0000313" key="2">
    <source>
        <dbReference type="EMBL" id="QCD96816.1"/>
    </source>
</evidence>
<evidence type="ECO:0000256" key="1">
    <source>
        <dbReference type="SAM" id="MobiDB-lite"/>
    </source>
</evidence>
<evidence type="ECO:0000313" key="3">
    <source>
        <dbReference type="Proteomes" id="UP000501690"/>
    </source>
</evidence>
<organism evidence="2 3">
    <name type="scientific">Vigna unguiculata</name>
    <name type="common">Cowpea</name>
    <dbReference type="NCBI Taxonomy" id="3917"/>
    <lineage>
        <taxon>Eukaryota</taxon>
        <taxon>Viridiplantae</taxon>
        <taxon>Streptophyta</taxon>
        <taxon>Embryophyta</taxon>
        <taxon>Tracheophyta</taxon>
        <taxon>Spermatophyta</taxon>
        <taxon>Magnoliopsida</taxon>
        <taxon>eudicotyledons</taxon>
        <taxon>Gunneridae</taxon>
        <taxon>Pentapetalae</taxon>
        <taxon>rosids</taxon>
        <taxon>fabids</taxon>
        <taxon>Fabales</taxon>
        <taxon>Fabaceae</taxon>
        <taxon>Papilionoideae</taxon>
        <taxon>50 kb inversion clade</taxon>
        <taxon>NPAAA clade</taxon>
        <taxon>indigoferoid/millettioid clade</taxon>
        <taxon>Phaseoleae</taxon>
        <taxon>Vigna</taxon>
    </lineage>
</organism>
<dbReference type="AlphaFoldDB" id="A0A4D6M9N4"/>
<feature type="region of interest" description="Disordered" evidence="1">
    <location>
        <begin position="1"/>
        <end position="36"/>
    </location>
</feature>
<name>A0A4D6M9N4_VIGUN</name>
<dbReference type="Proteomes" id="UP000501690">
    <property type="component" value="Linkage Group LG6"/>
</dbReference>
<feature type="compositionally biased region" description="Low complexity" evidence="1">
    <location>
        <begin position="27"/>
        <end position="36"/>
    </location>
</feature>
<dbReference type="EMBL" id="CP039350">
    <property type="protein sequence ID" value="QCD96816.1"/>
    <property type="molecule type" value="Genomic_DNA"/>
</dbReference>
<sequence length="135" mass="14224">MEVQELKNGGVHEEKKGGTAPAPPDSPVTTPTTVASPAGDDVVIRFASRVAPTTSASFLDHRGQGRHRSVAVVNWNTIGDSSSALSFLTLTWLNPSTSSRTTRIKATKLRLAGGNAAGDDFISLTVLCFRLDACD</sequence>
<keyword evidence="3" id="KW-1185">Reference proteome</keyword>
<reference evidence="2 3" key="1">
    <citation type="submission" date="2019-04" db="EMBL/GenBank/DDBJ databases">
        <title>An improved genome assembly and genetic linkage map for asparagus bean, Vigna unguiculata ssp. sesquipedialis.</title>
        <authorList>
            <person name="Xia Q."/>
            <person name="Zhang R."/>
            <person name="Dong Y."/>
        </authorList>
    </citation>
    <scope>NUCLEOTIDE SEQUENCE [LARGE SCALE GENOMIC DNA]</scope>
    <source>
        <tissue evidence="2">Leaf</tissue>
    </source>
</reference>
<gene>
    <name evidence="2" type="ORF">DEO72_LG6g1526</name>
</gene>
<accession>A0A4D6M9N4</accession>